<evidence type="ECO:0000313" key="2">
    <source>
        <dbReference type="Proteomes" id="UP000790709"/>
    </source>
</evidence>
<sequence length="138" mass="14934">MNIVRVDGRFRLKEKLGNGSYGVVYSARDVISNQEVAIKLVPSSNNPSSLECEYRVLKKLEGGVGFPRPIWPSRGNTTPNAWKQFITETIDNDNAVFDPSIPRQLPAPVITGASAGPSTSRADASEDLFSLMDAALAP</sequence>
<gene>
    <name evidence="1" type="ORF">BV22DRAFT_1127349</name>
</gene>
<organism evidence="1 2">
    <name type="scientific">Leucogyrophana mollusca</name>
    <dbReference type="NCBI Taxonomy" id="85980"/>
    <lineage>
        <taxon>Eukaryota</taxon>
        <taxon>Fungi</taxon>
        <taxon>Dikarya</taxon>
        <taxon>Basidiomycota</taxon>
        <taxon>Agaricomycotina</taxon>
        <taxon>Agaricomycetes</taxon>
        <taxon>Agaricomycetidae</taxon>
        <taxon>Boletales</taxon>
        <taxon>Boletales incertae sedis</taxon>
        <taxon>Leucogyrophana</taxon>
    </lineage>
</organism>
<dbReference type="Proteomes" id="UP000790709">
    <property type="component" value="Unassembled WGS sequence"/>
</dbReference>
<proteinExistence type="predicted"/>
<keyword evidence="2" id="KW-1185">Reference proteome</keyword>
<name>A0ACB8BPB7_9AGAM</name>
<accession>A0ACB8BPB7</accession>
<comment type="caution">
    <text evidence="1">The sequence shown here is derived from an EMBL/GenBank/DDBJ whole genome shotgun (WGS) entry which is preliminary data.</text>
</comment>
<dbReference type="EMBL" id="MU266366">
    <property type="protein sequence ID" value="KAH7927417.1"/>
    <property type="molecule type" value="Genomic_DNA"/>
</dbReference>
<protein>
    <submittedName>
        <fullName evidence="1">Uncharacterized protein</fullName>
    </submittedName>
</protein>
<reference evidence="1" key="1">
    <citation type="journal article" date="2021" name="New Phytol.">
        <title>Evolutionary innovations through gain and loss of genes in the ectomycorrhizal Boletales.</title>
        <authorList>
            <person name="Wu G."/>
            <person name="Miyauchi S."/>
            <person name="Morin E."/>
            <person name="Kuo A."/>
            <person name="Drula E."/>
            <person name="Varga T."/>
            <person name="Kohler A."/>
            <person name="Feng B."/>
            <person name="Cao Y."/>
            <person name="Lipzen A."/>
            <person name="Daum C."/>
            <person name="Hundley H."/>
            <person name="Pangilinan J."/>
            <person name="Johnson J."/>
            <person name="Barry K."/>
            <person name="LaButti K."/>
            <person name="Ng V."/>
            <person name="Ahrendt S."/>
            <person name="Min B."/>
            <person name="Choi I.G."/>
            <person name="Park H."/>
            <person name="Plett J.M."/>
            <person name="Magnuson J."/>
            <person name="Spatafora J.W."/>
            <person name="Nagy L.G."/>
            <person name="Henrissat B."/>
            <person name="Grigoriev I.V."/>
            <person name="Yang Z.L."/>
            <person name="Xu J."/>
            <person name="Martin F.M."/>
        </authorList>
    </citation>
    <scope>NUCLEOTIDE SEQUENCE</scope>
    <source>
        <strain evidence="1">KUC20120723A-06</strain>
    </source>
</reference>
<evidence type="ECO:0000313" key="1">
    <source>
        <dbReference type="EMBL" id="KAH7927417.1"/>
    </source>
</evidence>